<name>A0A4Y1WT37_9BACT</name>
<reference evidence="4" key="1">
    <citation type="submission" date="2019-06" db="EMBL/GenBank/DDBJ databases">
        <title>Alistipes onderdonkii subsp. vulgaris subsp. nov., Alistipes dispar sp. nov. and Alistipes communis sp. nov., isolated from human faeces, and creation of Alistipes onderdonkii subsp. onderdonkii subsp. nov.</title>
        <authorList>
            <person name="Sakamoto M."/>
            <person name="Ikeyama N."/>
            <person name="Ogata Y."/>
            <person name="Suda W."/>
            <person name="Iino T."/>
            <person name="Hattori M."/>
            <person name="Ohkuma M."/>
        </authorList>
    </citation>
    <scope>NUCLEOTIDE SEQUENCE [LARGE SCALE GENOMIC DNA]</scope>
    <source>
        <strain evidence="4">5CBH24</strain>
    </source>
</reference>
<evidence type="ECO:0000256" key="1">
    <source>
        <dbReference type="SAM" id="MobiDB-lite"/>
    </source>
</evidence>
<keyword evidence="4" id="KW-1185">Reference proteome</keyword>
<evidence type="ECO:0000313" key="3">
    <source>
        <dbReference type="EMBL" id="BBL04243.1"/>
    </source>
</evidence>
<dbReference type="EMBL" id="AP019735">
    <property type="protein sequence ID" value="BBL04243.1"/>
    <property type="molecule type" value="Genomic_DNA"/>
</dbReference>
<dbReference type="GeneID" id="78342279"/>
<feature type="region of interest" description="Disordered" evidence="1">
    <location>
        <begin position="215"/>
        <end position="254"/>
    </location>
</feature>
<accession>A0A4Y1WT37</accession>
<dbReference type="Proteomes" id="UP000318946">
    <property type="component" value="Chromosome"/>
</dbReference>
<organism evidence="3 4">
    <name type="scientific">Alistipes communis</name>
    <dbReference type="NCBI Taxonomy" id="2585118"/>
    <lineage>
        <taxon>Bacteria</taxon>
        <taxon>Pseudomonadati</taxon>
        <taxon>Bacteroidota</taxon>
        <taxon>Bacteroidia</taxon>
        <taxon>Bacteroidales</taxon>
        <taxon>Rikenellaceae</taxon>
        <taxon>Alistipes</taxon>
    </lineage>
</organism>
<feature type="signal peptide" evidence="2">
    <location>
        <begin position="1"/>
        <end position="19"/>
    </location>
</feature>
<dbReference type="KEGG" id="acou:A5CBH24_15560"/>
<evidence type="ECO:0000313" key="4">
    <source>
        <dbReference type="Proteomes" id="UP000318946"/>
    </source>
</evidence>
<sequence length="254" mass="29096">MKRFGISSLLLLASLLRPAATDAQIYAKLNGLYALVGVVNPAVEFRLTDHSAFQTEFVYSPWKSINVDGQSKPMHFGIFLNEYRYYFRGYARGWYVGGNAGMMAFRMSKPYIENWGIHLENRYSKGYGFMFGACAGYERIFRKRWVFDVFFGWSWMTSFYNGYDLDGRTQMEPHRPVQPLHPDPFNGSSEWYPNKIGISIGIRIYDPELHRQRSETRRLRKAARSAASYGKTPAADRGSRMSRPVPAASGSVSK</sequence>
<gene>
    <name evidence="3" type="ORF">A5CBH24_15560</name>
</gene>
<dbReference type="RefSeq" id="WP_141412740.1">
    <property type="nucleotide sequence ID" value="NZ_AP019735.1"/>
</dbReference>
<protein>
    <recommendedName>
        <fullName evidence="5">DUF3575 domain-containing protein</fullName>
    </recommendedName>
</protein>
<dbReference type="InterPro" id="IPR021958">
    <property type="entry name" value="DUF3575"/>
</dbReference>
<keyword evidence="2" id="KW-0732">Signal</keyword>
<dbReference type="AlphaFoldDB" id="A0A4Y1WT37"/>
<dbReference type="Pfam" id="PF12099">
    <property type="entry name" value="DUF3575"/>
    <property type="match status" value="1"/>
</dbReference>
<evidence type="ECO:0000256" key="2">
    <source>
        <dbReference type="SAM" id="SignalP"/>
    </source>
</evidence>
<evidence type="ECO:0008006" key="5">
    <source>
        <dbReference type="Google" id="ProtNLM"/>
    </source>
</evidence>
<feature type="chain" id="PRO_5021403794" description="DUF3575 domain-containing protein" evidence="2">
    <location>
        <begin position="20"/>
        <end position="254"/>
    </location>
</feature>
<dbReference type="OrthoDB" id="1001751at2"/>
<proteinExistence type="predicted"/>